<dbReference type="EMBL" id="CP011509">
    <property type="protein sequence ID" value="AKI98941.1"/>
    <property type="molecule type" value="Genomic_DNA"/>
</dbReference>
<reference evidence="2 3" key="1">
    <citation type="submission" date="2015-05" db="EMBL/GenBank/DDBJ databases">
        <title>Genome assembly of Archangium gephyra DSM 2261.</title>
        <authorList>
            <person name="Sharma G."/>
            <person name="Subramanian S."/>
        </authorList>
    </citation>
    <scope>NUCLEOTIDE SEQUENCE [LARGE SCALE GENOMIC DNA]</scope>
    <source>
        <strain evidence="2 3">DSM 2261</strain>
    </source>
</reference>
<evidence type="ECO:0000313" key="2">
    <source>
        <dbReference type="EMBL" id="AKI98941.1"/>
    </source>
</evidence>
<proteinExistence type="predicted"/>
<accession>A0AAC8Q186</accession>
<dbReference type="KEGG" id="age:AA314_00568"/>
<organism evidence="2 3">
    <name type="scientific">Archangium gephyra</name>
    <dbReference type="NCBI Taxonomy" id="48"/>
    <lineage>
        <taxon>Bacteria</taxon>
        <taxon>Pseudomonadati</taxon>
        <taxon>Myxococcota</taxon>
        <taxon>Myxococcia</taxon>
        <taxon>Myxococcales</taxon>
        <taxon>Cystobacterineae</taxon>
        <taxon>Archangiaceae</taxon>
        <taxon>Archangium</taxon>
    </lineage>
</organism>
<evidence type="ECO:0000313" key="3">
    <source>
        <dbReference type="Proteomes" id="UP000035579"/>
    </source>
</evidence>
<protein>
    <submittedName>
        <fullName evidence="2">Uncharacterized protein</fullName>
    </submittedName>
</protein>
<evidence type="ECO:0000256" key="1">
    <source>
        <dbReference type="SAM" id="MobiDB-lite"/>
    </source>
</evidence>
<feature type="region of interest" description="Disordered" evidence="1">
    <location>
        <begin position="1"/>
        <end position="73"/>
    </location>
</feature>
<dbReference type="Proteomes" id="UP000035579">
    <property type="component" value="Chromosome"/>
</dbReference>
<gene>
    <name evidence="2" type="ORF">AA314_00568</name>
</gene>
<dbReference type="AlphaFoldDB" id="A0AAC8Q186"/>
<name>A0AAC8Q186_9BACT</name>
<sequence length="73" mass="7596">MGRERLVPHGRSLAAGGLGQGPHTGCPGAGRASPADAARVKPGLPRQHLESHTMMKKRVSRPSPQPSPRGRGS</sequence>